<proteinExistence type="predicted"/>
<evidence type="ECO:0000313" key="8">
    <source>
        <dbReference type="Proteomes" id="UP000663889"/>
    </source>
</evidence>
<dbReference type="GO" id="GO:0006508">
    <property type="term" value="P:proteolysis"/>
    <property type="evidence" value="ECO:0007669"/>
    <property type="project" value="UniProtKB-KW"/>
</dbReference>
<dbReference type="GO" id="GO:0004843">
    <property type="term" value="F:cysteine-type deubiquitinase activity"/>
    <property type="evidence" value="ECO:0007669"/>
    <property type="project" value="UniProtKB-EC"/>
</dbReference>
<dbReference type="EC" id="3.4.19.12" evidence="2"/>
<name>A0A815XBG9_9BILA</name>
<keyword evidence="5" id="KW-0378">Hydrolase</keyword>
<evidence type="ECO:0000256" key="3">
    <source>
        <dbReference type="ARBA" id="ARBA00022670"/>
    </source>
</evidence>
<feature type="non-terminal residue" evidence="7">
    <location>
        <position position="1"/>
    </location>
</feature>
<keyword evidence="6" id="KW-0788">Thiol protease</keyword>
<evidence type="ECO:0000256" key="2">
    <source>
        <dbReference type="ARBA" id="ARBA00012759"/>
    </source>
</evidence>
<evidence type="ECO:0000313" key="7">
    <source>
        <dbReference type="EMBL" id="CAF1555422.1"/>
    </source>
</evidence>
<keyword evidence="3" id="KW-0645">Protease</keyword>
<sequence>ENRIKKVHLYLSRNFNFIEYYLTNFTFPNDIKHYEKKLTGNAHTLAEEGRTKGFSGIDDRIDTMPESGIPERLSSQKGTNGKMLHILSRKINNKYISITDIFSTKDILDNDNKIMVILRDGESLLLSTCHIDNKELFVYLDEIHTREADLKLPLVANGIVTLGKNMSKDKLMQTVMRLRDLNFKQSMVFWGSKEISAEIAIINDIKLDDITSKHVLAWVTYNTIRKNENDLYLVTKEKLKYVIKSRAV</sequence>
<accession>A0A815XBG9</accession>
<comment type="catalytic activity">
    <reaction evidence="1">
        <text>Thiol-dependent hydrolysis of ester, thioester, amide, peptide and isopeptide bonds formed by the C-terminal Gly of ubiquitin (a 76-residue protein attached to proteins as an intracellular targeting signal).</text>
        <dbReference type="EC" id="3.4.19.12"/>
    </reaction>
</comment>
<dbReference type="PANTHER" id="PTHR13367">
    <property type="entry name" value="UBIQUITIN THIOESTERASE"/>
    <property type="match status" value="1"/>
</dbReference>
<dbReference type="Proteomes" id="UP000663889">
    <property type="component" value="Unassembled WGS sequence"/>
</dbReference>
<reference evidence="7" key="1">
    <citation type="submission" date="2021-02" db="EMBL/GenBank/DDBJ databases">
        <authorList>
            <person name="Nowell W R."/>
        </authorList>
    </citation>
    <scope>NUCLEOTIDE SEQUENCE</scope>
</reference>
<dbReference type="AlphaFoldDB" id="A0A815XBG9"/>
<keyword evidence="4" id="KW-0833">Ubl conjugation pathway</keyword>
<dbReference type="InterPro" id="IPR051346">
    <property type="entry name" value="OTU_Deubiquitinase"/>
</dbReference>
<evidence type="ECO:0000256" key="5">
    <source>
        <dbReference type="ARBA" id="ARBA00022801"/>
    </source>
</evidence>
<evidence type="ECO:0000256" key="4">
    <source>
        <dbReference type="ARBA" id="ARBA00022786"/>
    </source>
</evidence>
<evidence type="ECO:0000256" key="1">
    <source>
        <dbReference type="ARBA" id="ARBA00000707"/>
    </source>
</evidence>
<gene>
    <name evidence="7" type="ORF">SEV965_LOCUS38903</name>
</gene>
<comment type="caution">
    <text evidence="7">The sequence shown here is derived from an EMBL/GenBank/DDBJ whole genome shotgun (WGS) entry which is preliminary data.</text>
</comment>
<protein>
    <recommendedName>
        <fullName evidence="2">ubiquitinyl hydrolase 1</fullName>
        <ecNumber evidence="2">3.4.19.12</ecNumber>
    </recommendedName>
</protein>
<organism evidence="7 8">
    <name type="scientific">Rotaria sordida</name>
    <dbReference type="NCBI Taxonomy" id="392033"/>
    <lineage>
        <taxon>Eukaryota</taxon>
        <taxon>Metazoa</taxon>
        <taxon>Spiralia</taxon>
        <taxon>Gnathifera</taxon>
        <taxon>Rotifera</taxon>
        <taxon>Eurotatoria</taxon>
        <taxon>Bdelloidea</taxon>
        <taxon>Philodinida</taxon>
        <taxon>Philodinidae</taxon>
        <taxon>Rotaria</taxon>
    </lineage>
</organism>
<evidence type="ECO:0000256" key="6">
    <source>
        <dbReference type="ARBA" id="ARBA00022807"/>
    </source>
</evidence>
<dbReference type="EMBL" id="CAJNOU010011040">
    <property type="protein sequence ID" value="CAF1555422.1"/>
    <property type="molecule type" value="Genomic_DNA"/>
</dbReference>